<reference evidence="7 8" key="1">
    <citation type="submission" date="2019-07" db="EMBL/GenBank/DDBJ databases">
        <authorList>
            <person name="Jastrzebski P J."/>
            <person name="Paukszto L."/>
            <person name="Jastrzebski P J."/>
        </authorList>
    </citation>
    <scope>NUCLEOTIDE SEQUENCE [LARGE SCALE GENOMIC DNA]</scope>
    <source>
        <strain evidence="7 8">WMS-il1</strain>
    </source>
</reference>
<dbReference type="PANTHER" id="PTHR24028:SF328">
    <property type="entry name" value="CADHERIN-3"/>
    <property type="match status" value="1"/>
</dbReference>
<evidence type="ECO:0000259" key="6">
    <source>
        <dbReference type="PROSITE" id="PS50268"/>
    </source>
</evidence>
<sequence>QPKYFIIINESLPRGSILLDLHAQDHDSGQNGQVSFEFPTPMTEESKTVQQYFDVRTITPGFAKLFIRQSPDLDSGIEKISLGTSSEISIRRSRDFTLRVIATDNGSPKRHSSEAIVIVRVLDVNDMTPKIAVNFLTSQGPQQQGNM</sequence>
<dbReference type="GO" id="GO:0007156">
    <property type="term" value="P:homophilic cell adhesion via plasma membrane adhesion molecules"/>
    <property type="evidence" value="ECO:0007669"/>
    <property type="project" value="InterPro"/>
</dbReference>
<dbReference type="InterPro" id="IPR050174">
    <property type="entry name" value="Protocadherin/Cadherin-CA"/>
</dbReference>
<dbReference type="PANTHER" id="PTHR24028">
    <property type="entry name" value="CADHERIN-87A"/>
    <property type="match status" value="1"/>
</dbReference>
<keyword evidence="8" id="KW-1185">Reference proteome</keyword>
<evidence type="ECO:0000256" key="2">
    <source>
        <dbReference type="ARBA" id="ARBA00022692"/>
    </source>
</evidence>
<evidence type="ECO:0000256" key="4">
    <source>
        <dbReference type="ARBA" id="ARBA00023180"/>
    </source>
</evidence>
<dbReference type="GO" id="GO:0005509">
    <property type="term" value="F:calcium ion binding"/>
    <property type="evidence" value="ECO:0007669"/>
    <property type="project" value="UniProtKB-UniRule"/>
</dbReference>
<dbReference type="Gene3D" id="2.60.40.60">
    <property type="entry name" value="Cadherins"/>
    <property type="match status" value="1"/>
</dbReference>
<gene>
    <name evidence="7" type="ORF">WMSIL1_LOCUS5976</name>
</gene>
<protein>
    <recommendedName>
        <fullName evidence="6">Cadherin domain-containing protein</fullName>
    </recommendedName>
</protein>
<keyword evidence="5" id="KW-0106">Calcium</keyword>
<keyword evidence="3" id="KW-0472">Membrane</keyword>
<proteinExistence type="predicted"/>
<dbReference type="SUPFAM" id="SSF49313">
    <property type="entry name" value="Cadherin-like"/>
    <property type="match status" value="1"/>
</dbReference>
<dbReference type="PROSITE" id="PS50268">
    <property type="entry name" value="CADHERIN_2"/>
    <property type="match status" value="1"/>
</dbReference>
<accession>A0A564YHJ0</accession>
<evidence type="ECO:0000256" key="5">
    <source>
        <dbReference type="PROSITE-ProRule" id="PRU00043"/>
    </source>
</evidence>
<feature type="non-terminal residue" evidence="7">
    <location>
        <position position="1"/>
    </location>
</feature>
<dbReference type="CDD" id="cd11304">
    <property type="entry name" value="Cadherin_repeat"/>
    <property type="match status" value="1"/>
</dbReference>
<comment type="subcellular location">
    <subcellularLocation>
        <location evidence="1">Membrane</location>
        <topology evidence="1">Single-pass membrane protein</topology>
    </subcellularLocation>
</comment>
<dbReference type="SMART" id="SM00112">
    <property type="entry name" value="CA"/>
    <property type="match status" value="1"/>
</dbReference>
<evidence type="ECO:0000313" key="8">
    <source>
        <dbReference type="Proteomes" id="UP000321570"/>
    </source>
</evidence>
<feature type="domain" description="Cadherin" evidence="6">
    <location>
        <begin position="8"/>
        <end position="131"/>
    </location>
</feature>
<dbReference type="AlphaFoldDB" id="A0A564YHJ0"/>
<dbReference type="Proteomes" id="UP000321570">
    <property type="component" value="Unassembled WGS sequence"/>
</dbReference>
<evidence type="ECO:0000256" key="1">
    <source>
        <dbReference type="ARBA" id="ARBA00004167"/>
    </source>
</evidence>
<dbReference type="EMBL" id="CABIJS010000210">
    <property type="protein sequence ID" value="VUZ46178.1"/>
    <property type="molecule type" value="Genomic_DNA"/>
</dbReference>
<evidence type="ECO:0000256" key="3">
    <source>
        <dbReference type="ARBA" id="ARBA00022989"/>
    </source>
</evidence>
<dbReference type="InterPro" id="IPR015919">
    <property type="entry name" value="Cadherin-like_sf"/>
</dbReference>
<evidence type="ECO:0000313" key="7">
    <source>
        <dbReference type="EMBL" id="VUZ46178.1"/>
    </source>
</evidence>
<name>A0A564YHJ0_HYMDI</name>
<keyword evidence="2" id="KW-0812">Transmembrane</keyword>
<keyword evidence="3" id="KW-1133">Transmembrane helix</keyword>
<keyword evidence="4" id="KW-0325">Glycoprotein</keyword>
<dbReference type="InterPro" id="IPR002126">
    <property type="entry name" value="Cadherin-like_dom"/>
</dbReference>
<organism evidence="7 8">
    <name type="scientific">Hymenolepis diminuta</name>
    <name type="common">Rat tapeworm</name>
    <dbReference type="NCBI Taxonomy" id="6216"/>
    <lineage>
        <taxon>Eukaryota</taxon>
        <taxon>Metazoa</taxon>
        <taxon>Spiralia</taxon>
        <taxon>Lophotrochozoa</taxon>
        <taxon>Platyhelminthes</taxon>
        <taxon>Cestoda</taxon>
        <taxon>Eucestoda</taxon>
        <taxon>Cyclophyllidea</taxon>
        <taxon>Hymenolepididae</taxon>
        <taxon>Hymenolepis</taxon>
    </lineage>
</organism>
<dbReference type="GO" id="GO:0005886">
    <property type="term" value="C:plasma membrane"/>
    <property type="evidence" value="ECO:0007669"/>
    <property type="project" value="TreeGrafter"/>
</dbReference>
<feature type="non-terminal residue" evidence="7">
    <location>
        <position position="147"/>
    </location>
</feature>